<organism evidence="2 3">
    <name type="scientific">Aeromicrobium wangtongii</name>
    <dbReference type="NCBI Taxonomy" id="2969247"/>
    <lineage>
        <taxon>Bacteria</taxon>
        <taxon>Bacillati</taxon>
        <taxon>Actinomycetota</taxon>
        <taxon>Actinomycetes</taxon>
        <taxon>Propionibacteriales</taxon>
        <taxon>Nocardioidaceae</taxon>
        <taxon>Aeromicrobium</taxon>
    </lineage>
</organism>
<dbReference type="RefSeq" id="WP_232398696.1">
    <property type="nucleotide sequence ID" value="NZ_CP102173.1"/>
</dbReference>
<keyword evidence="1" id="KW-1133">Transmembrane helix</keyword>
<sequence length="369" mass="39734">MFEEVLVAVRGGAADVGDLVARLGGLGLVGWAIDGARLGHEGWVVARLAADEEGLLAVDRDGDLQLLELDDLRAALDPVWPDVQVGDVVIGGHELLAPLCQSPSERLHEVAVATARGMRLDLEASMEKLTLAEVRTGDRVLFGRVQPVTGPEHRLIDVFTSAKGGSVVLWRREPYLVLQVLAGREEAELHVWGPEWSPVGSAAQDGLRDSMRPVEGDAAEIVELLDLPAESVEPLQAVLGQARPPLGELCHLLGLPDEAAWVLSGECAVEDLPGAVVHEPKTFVAALRDVSRPSDDDPAWVQWMDRGARELRPWYVVSSVASIAAGGAMIAAWRSGRSRLWGVLGVTTVLGSAVDLPVRWVLRRRRSRG</sequence>
<evidence type="ECO:0000313" key="2">
    <source>
        <dbReference type="EMBL" id="UUP14814.1"/>
    </source>
</evidence>
<protein>
    <submittedName>
        <fullName evidence="2">Uncharacterized protein</fullName>
    </submittedName>
</protein>
<evidence type="ECO:0000313" key="3">
    <source>
        <dbReference type="Proteomes" id="UP001316184"/>
    </source>
</evidence>
<dbReference type="EMBL" id="CP102173">
    <property type="protein sequence ID" value="UUP14814.1"/>
    <property type="molecule type" value="Genomic_DNA"/>
</dbReference>
<feature type="transmembrane region" description="Helical" evidence="1">
    <location>
        <begin position="340"/>
        <end position="362"/>
    </location>
</feature>
<keyword evidence="1" id="KW-0812">Transmembrane</keyword>
<accession>A0ABY5MC97</accession>
<keyword evidence="3" id="KW-1185">Reference proteome</keyword>
<keyword evidence="1" id="KW-0472">Membrane</keyword>
<feature type="transmembrane region" description="Helical" evidence="1">
    <location>
        <begin position="314"/>
        <end position="334"/>
    </location>
</feature>
<reference evidence="2 3" key="1">
    <citation type="submission" date="2022-08" db="EMBL/GenBank/DDBJ databases">
        <title>novel species in genus Aeromicrobium.</title>
        <authorList>
            <person name="Ye L."/>
        </authorList>
    </citation>
    <scope>NUCLEOTIDE SEQUENCE [LARGE SCALE GENOMIC DNA]</scope>
    <source>
        <strain evidence="3">zg-Y1379</strain>
    </source>
</reference>
<proteinExistence type="predicted"/>
<gene>
    <name evidence="2" type="ORF">NQV15_05750</name>
</gene>
<dbReference type="Proteomes" id="UP001316184">
    <property type="component" value="Chromosome"/>
</dbReference>
<name>A0ABY5MC97_9ACTN</name>
<evidence type="ECO:0000256" key="1">
    <source>
        <dbReference type="SAM" id="Phobius"/>
    </source>
</evidence>